<evidence type="ECO:0000256" key="5">
    <source>
        <dbReference type="ARBA" id="ARBA00022840"/>
    </source>
</evidence>
<feature type="domain" description="Protein kinase" evidence="7">
    <location>
        <begin position="77"/>
        <end position="421"/>
    </location>
</feature>
<evidence type="ECO:0000259" key="7">
    <source>
        <dbReference type="PROSITE" id="PS50011"/>
    </source>
</evidence>
<dbReference type="PANTHER" id="PTHR45646:SF11">
    <property type="entry name" value="SERINE_THREONINE-PROTEIN KINASE DOA"/>
    <property type="match status" value="1"/>
</dbReference>
<dbReference type="Gene3D" id="1.10.510.10">
    <property type="entry name" value="Transferase(Phosphotransferase) domain 1"/>
    <property type="match status" value="1"/>
</dbReference>
<keyword evidence="5 6" id="KW-0067">ATP-binding</keyword>
<dbReference type="HOGENOM" id="CLU_000288_81_1_1"/>
<dbReference type="InterPro" id="IPR000719">
    <property type="entry name" value="Prot_kinase_dom"/>
</dbReference>
<keyword evidence="3 6" id="KW-0547">Nucleotide-binding</keyword>
<dbReference type="GO" id="GO:0005524">
    <property type="term" value="F:ATP binding"/>
    <property type="evidence" value="ECO:0007669"/>
    <property type="project" value="UniProtKB-UniRule"/>
</dbReference>
<dbReference type="PROSITE" id="PS50011">
    <property type="entry name" value="PROTEIN_KINASE_DOM"/>
    <property type="match status" value="1"/>
</dbReference>
<dbReference type="Gene3D" id="3.30.200.20">
    <property type="entry name" value="Phosphorylase Kinase, domain 1"/>
    <property type="match status" value="1"/>
</dbReference>
<dbReference type="SMART" id="SM00220">
    <property type="entry name" value="S_TKc"/>
    <property type="match status" value="1"/>
</dbReference>
<evidence type="ECO:0000313" key="9">
    <source>
        <dbReference type="Proteomes" id="UP000030104"/>
    </source>
</evidence>
<dbReference type="OMA" id="ITWRPED"/>
<dbReference type="InterPro" id="IPR011009">
    <property type="entry name" value="Kinase-like_dom_sf"/>
</dbReference>
<organism evidence="8 9">
    <name type="scientific">Penicillium italicum</name>
    <name type="common">Blue mold</name>
    <dbReference type="NCBI Taxonomy" id="40296"/>
    <lineage>
        <taxon>Eukaryota</taxon>
        <taxon>Fungi</taxon>
        <taxon>Dikarya</taxon>
        <taxon>Ascomycota</taxon>
        <taxon>Pezizomycotina</taxon>
        <taxon>Eurotiomycetes</taxon>
        <taxon>Eurotiomycetidae</taxon>
        <taxon>Eurotiales</taxon>
        <taxon>Aspergillaceae</taxon>
        <taxon>Penicillium</taxon>
    </lineage>
</organism>
<comment type="caution">
    <text evidence="8">The sequence shown here is derived from an EMBL/GenBank/DDBJ whole genome shotgun (WGS) entry which is preliminary data.</text>
</comment>
<evidence type="ECO:0000313" key="8">
    <source>
        <dbReference type="EMBL" id="KGO65109.1"/>
    </source>
</evidence>
<dbReference type="InterPro" id="IPR051175">
    <property type="entry name" value="CLK_kinases"/>
</dbReference>
<feature type="binding site" evidence="6">
    <location>
        <position position="106"/>
    </location>
    <ligand>
        <name>ATP</name>
        <dbReference type="ChEBI" id="CHEBI:30616"/>
    </ligand>
</feature>
<dbReference type="InterPro" id="IPR017441">
    <property type="entry name" value="Protein_kinase_ATP_BS"/>
</dbReference>
<keyword evidence="1" id="KW-0723">Serine/threonine-protein kinase</keyword>
<keyword evidence="9" id="KW-1185">Reference proteome</keyword>
<dbReference type="STRING" id="40296.A0A0A2KBA7"/>
<dbReference type="PhylomeDB" id="A0A0A2KBA7"/>
<dbReference type="GO" id="GO:0005634">
    <property type="term" value="C:nucleus"/>
    <property type="evidence" value="ECO:0007669"/>
    <property type="project" value="TreeGrafter"/>
</dbReference>
<dbReference type="EMBL" id="JQGA01001535">
    <property type="protein sequence ID" value="KGO65109.1"/>
    <property type="molecule type" value="Genomic_DNA"/>
</dbReference>
<keyword evidence="4" id="KW-0418">Kinase</keyword>
<proteinExistence type="predicted"/>
<evidence type="ECO:0000256" key="4">
    <source>
        <dbReference type="ARBA" id="ARBA00022777"/>
    </source>
</evidence>
<name>A0A0A2KBA7_PENIT</name>
<evidence type="ECO:0000256" key="1">
    <source>
        <dbReference type="ARBA" id="ARBA00022527"/>
    </source>
</evidence>
<dbReference type="PANTHER" id="PTHR45646">
    <property type="entry name" value="SERINE/THREONINE-PROTEIN KINASE DOA-RELATED"/>
    <property type="match status" value="1"/>
</dbReference>
<dbReference type="AlphaFoldDB" id="A0A0A2KBA7"/>
<dbReference type="OrthoDB" id="5979581at2759"/>
<gene>
    <name evidence="8" type="ORF">PITC_013680</name>
</gene>
<sequence>MASILEWLKRLFGKKLFDLEWLRSLFRRSLKFPVSFPTDGWEIIPADQKVEEEQMPNFLQEFHYFPVIIGNILLSRYQVVSKLGWGTSSTVWLVRDLEKNDYMALKVYTLDILGSDESAYYDQIKQGNQRHLGSDRVRTMVETMMIPDPKRRHWKHLALLQAPLGESLLDVQNRSVGERLDKLSIQSTLYQMLLALDYLHTECKIIHGDIKGDNIFQEIGDKTRLDRHVQAEIERPSPRKIVFGHSVYRSRPLEPASQLGRIQLGDFGSAEPGDAPRNGQLLQPGLYRAPEVMLEKEWNYPVDVWNLGVWAWRAFEGSLLFTCMNDDNAYSTPTHLAQITGLLGPPPPEFIEPDTVSAKYFNEDGNWIVEDCEVHTTSWEDLEKQLEGEDKEMFLDFMKGMITWRPEDRKTPKELIEHPWLQGVFWPPGCYKPTEQPLQTSS</sequence>
<accession>A0A0A2KBA7</accession>
<dbReference type="Pfam" id="PF00069">
    <property type="entry name" value="Pkinase"/>
    <property type="match status" value="1"/>
</dbReference>
<dbReference type="GO" id="GO:0043484">
    <property type="term" value="P:regulation of RNA splicing"/>
    <property type="evidence" value="ECO:0007669"/>
    <property type="project" value="TreeGrafter"/>
</dbReference>
<dbReference type="GO" id="GO:0004674">
    <property type="term" value="F:protein serine/threonine kinase activity"/>
    <property type="evidence" value="ECO:0007669"/>
    <property type="project" value="UniProtKB-KW"/>
</dbReference>
<reference evidence="8 9" key="1">
    <citation type="journal article" date="2015" name="Mol. Plant Microbe Interact.">
        <title>Genome, transcriptome, and functional analyses of Penicillium expansum provide new insights into secondary metabolism and pathogenicity.</title>
        <authorList>
            <person name="Ballester A.R."/>
            <person name="Marcet-Houben M."/>
            <person name="Levin E."/>
            <person name="Sela N."/>
            <person name="Selma-Lazaro C."/>
            <person name="Carmona L."/>
            <person name="Wisniewski M."/>
            <person name="Droby S."/>
            <person name="Gonzalez-Candelas L."/>
            <person name="Gabaldon T."/>
        </authorList>
    </citation>
    <scope>NUCLEOTIDE SEQUENCE [LARGE SCALE GENOMIC DNA]</scope>
    <source>
        <strain evidence="8 9">PHI-1</strain>
    </source>
</reference>
<dbReference type="Proteomes" id="UP000030104">
    <property type="component" value="Unassembled WGS sequence"/>
</dbReference>
<dbReference type="SUPFAM" id="SSF56112">
    <property type="entry name" value="Protein kinase-like (PK-like)"/>
    <property type="match status" value="1"/>
</dbReference>
<keyword evidence="2" id="KW-0808">Transferase</keyword>
<evidence type="ECO:0000256" key="6">
    <source>
        <dbReference type="PROSITE-ProRule" id="PRU10141"/>
    </source>
</evidence>
<protein>
    <recommendedName>
        <fullName evidence="7">Protein kinase domain-containing protein</fullName>
    </recommendedName>
</protein>
<evidence type="ECO:0000256" key="2">
    <source>
        <dbReference type="ARBA" id="ARBA00022679"/>
    </source>
</evidence>
<dbReference type="PROSITE" id="PS00107">
    <property type="entry name" value="PROTEIN_KINASE_ATP"/>
    <property type="match status" value="1"/>
</dbReference>
<evidence type="ECO:0000256" key="3">
    <source>
        <dbReference type="ARBA" id="ARBA00022741"/>
    </source>
</evidence>